<keyword evidence="3" id="KW-1185">Reference proteome</keyword>
<organism evidence="2 3">
    <name type="scientific">Methylomonas albis</name>
    <dbReference type="NCBI Taxonomy" id="1854563"/>
    <lineage>
        <taxon>Bacteria</taxon>
        <taxon>Pseudomonadati</taxon>
        <taxon>Pseudomonadota</taxon>
        <taxon>Gammaproteobacteria</taxon>
        <taxon>Methylococcales</taxon>
        <taxon>Methylococcaceae</taxon>
        <taxon>Methylomonas</taxon>
    </lineage>
</organism>
<dbReference type="Proteomes" id="UP000652176">
    <property type="component" value="Unassembled WGS sequence"/>
</dbReference>
<evidence type="ECO:0000256" key="1">
    <source>
        <dbReference type="SAM" id="MobiDB-lite"/>
    </source>
</evidence>
<gene>
    <name evidence="2" type="ORF">IE877_22535</name>
</gene>
<feature type="compositionally biased region" description="Polar residues" evidence="1">
    <location>
        <begin position="1"/>
        <end position="18"/>
    </location>
</feature>
<accession>A0ABR9D673</accession>
<sequence>MQIQATDQSHDGPSNKPQVDTPVLAKLDIPLFYATERGPIPWQHSVFCGKAFAETVLTECEKLFQDNNYGLVHIGVYNPRQARHKDGTPIIPIRWSNHAYGEAMDFKGVYTDNGNGEFLGIARMKAEIPGFLNSLHTACETAVTAINRKPEIVDEGDWLHLGIWPSR</sequence>
<evidence type="ECO:0000313" key="3">
    <source>
        <dbReference type="Proteomes" id="UP000652176"/>
    </source>
</evidence>
<dbReference type="RefSeq" id="WP_192376844.1">
    <property type="nucleotide sequence ID" value="NZ_CAJHIV010000001.1"/>
</dbReference>
<feature type="region of interest" description="Disordered" evidence="1">
    <location>
        <begin position="1"/>
        <end position="20"/>
    </location>
</feature>
<evidence type="ECO:0000313" key="2">
    <source>
        <dbReference type="EMBL" id="MBD9358619.1"/>
    </source>
</evidence>
<protein>
    <submittedName>
        <fullName evidence="2">Uncharacterized protein</fullName>
    </submittedName>
</protein>
<proteinExistence type="predicted"/>
<reference evidence="2 3" key="1">
    <citation type="submission" date="2020-09" db="EMBL/GenBank/DDBJ databases">
        <title>Methylomonas albis sp. nov. and Methylomonas fluvii sp. nov.: Two cold-adapted methanotrophs from the River Elbe and an amended description of Methylovulum psychrotolerans strain Eb1.</title>
        <authorList>
            <person name="Bussmann I.K."/>
            <person name="Klings K.-W."/>
            <person name="Warnstedt J."/>
            <person name="Hoppert M."/>
            <person name="Saborowski A."/>
            <person name="Horn F."/>
            <person name="Liebner S."/>
        </authorList>
    </citation>
    <scope>NUCLEOTIDE SEQUENCE [LARGE SCALE GENOMIC DNA]</scope>
    <source>
        <strain evidence="2 3">EbA</strain>
    </source>
</reference>
<dbReference type="EMBL" id="JACXSS010000001">
    <property type="protein sequence ID" value="MBD9358619.1"/>
    <property type="molecule type" value="Genomic_DNA"/>
</dbReference>
<name>A0ABR9D673_9GAMM</name>
<comment type="caution">
    <text evidence="2">The sequence shown here is derived from an EMBL/GenBank/DDBJ whole genome shotgun (WGS) entry which is preliminary data.</text>
</comment>